<dbReference type="AlphaFoldDB" id="A0A285EC00"/>
<evidence type="ECO:0000313" key="2">
    <source>
        <dbReference type="EMBL" id="SNX95581.1"/>
    </source>
</evidence>
<keyword evidence="3" id="KW-1185">Reference proteome</keyword>
<proteinExistence type="predicted"/>
<accession>A0A285EC00</accession>
<name>A0A285EC00_9ACTN</name>
<dbReference type="InterPro" id="IPR014922">
    <property type="entry name" value="YdhG-like"/>
</dbReference>
<gene>
    <name evidence="2" type="ORF">SAMN06893097_102281</name>
</gene>
<organism evidence="2 3">
    <name type="scientific">Geodermatophilus sabuli</name>
    <dbReference type="NCBI Taxonomy" id="1564158"/>
    <lineage>
        <taxon>Bacteria</taxon>
        <taxon>Bacillati</taxon>
        <taxon>Actinomycetota</taxon>
        <taxon>Actinomycetes</taxon>
        <taxon>Geodermatophilales</taxon>
        <taxon>Geodermatophilaceae</taxon>
        <taxon>Geodermatophilus</taxon>
    </lineage>
</organism>
<protein>
    <recommendedName>
        <fullName evidence="1">YdhG-like domain-containing protein</fullName>
    </recommendedName>
</protein>
<reference evidence="2 3" key="1">
    <citation type="submission" date="2017-09" db="EMBL/GenBank/DDBJ databases">
        <authorList>
            <person name="Ehlers B."/>
            <person name="Leendertz F.H."/>
        </authorList>
    </citation>
    <scope>NUCLEOTIDE SEQUENCE [LARGE SCALE GENOMIC DNA]</scope>
    <source>
        <strain evidence="2 3">DSM 46844</strain>
    </source>
</reference>
<dbReference type="SUPFAM" id="SSF159888">
    <property type="entry name" value="YdhG-like"/>
    <property type="match status" value="1"/>
</dbReference>
<dbReference type="Proteomes" id="UP000219514">
    <property type="component" value="Unassembled WGS sequence"/>
</dbReference>
<sequence>MVTPDPAVDEYVDQVTGPRRPAVLLLRDLCRTHLEGFTEGMRYGMPAYWREGVDTGGIAFAAQQQYLSLYVLRTDVVAAHRDRLAGLSVGKGCIRYRRPEDLDAEVVRSMLEMTATSEGPGC</sequence>
<evidence type="ECO:0000259" key="1">
    <source>
        <dbReference type="Pfam" id="PF08818"/>
    </source>
</evidence>
<feature type="domain" description="YdhG-like" evidence="1">
    <location>
        <begin position="19"/>
        <end position="112"/>
    </location>
</feature>
<dbReference type="RefSeq" id="WP_097205551.1">
    <property type="nucleotide sequence ID" value="NZ_JACHXB010000003.1"/>
</dbReference>
<dbReference type="OrthoDB" id="9813231at2"/>
<dbReference type="Pfam" id="PF08818">
    <property type="entry name" value="DUF1801"/>
    <property type="match status" value="1"/>
</dbReference>
<dbReference type="Gene3D" id="3.90.1150.200">
    <property type="match status" value="1"/>
</dbReference>
<evidence type="ECO:0000313" key="3">
    <source>
        <dbReference type="Proteomes" id="UP000219514"/>
    </source>
</evidence>
<dbReference type="EMBL" id="OBDO01000002">
    <property type="protein sequence ID" value="SNX95581.1"/>
    <property type="molecule type" value="Genomic_DNA"/>
</dbReference>